<dbReference type="RefSeq" id="WP_147459385.1">
    <property type="nucleotide sequence ID" value="NZ_JBIUBA010000033.1"/>
</dbReference>
<keyword evidence="3" id="KW-1185">Reference proteome</keyword>
<evidence type="ECO:0000256" key="1">
    <source>
        <dbReference type="SAM" id="SignalP"/>
    </source>
</evidence>
<keyword evidence="1" id="KW-0732">Signal</keyword>
<evidence type="ECO:0000313" key="3">
    <source>
        <dbReference type="Proteomes" id="UP000272729"/>
    </source>
</evidence>
<comment type="caution">
    <text evidence="2">The sequence shown here is derived from an EMBL/GenBank/DDBJ whole genome shotgun (WGS) entry which is preliminary data.</text>
</comment>
<organism evidence="2 3">
    <name type="scientific">Saccharothrix variisporea</name>
    <dbReference type="NCBI Taxonomy" id="543527"/>
    <lineage>
        <taxon>Bacteria</taxon>
        <taxon>Bacillati</taxon>
        <taxon>Actinomycetota</taxon>
        <taxon>Actinomycetes</taxon>
        <taxon>Pseudonocardiales</taxon>
        <taxon>Pseudonocardiaceae</taxon>
        <taxon>Saccharothrix</taxon>
    </lineage>
</organism>
<evidence type="ECO:0000313" key="2">
    <source>
        <dbReference type="EMBL" id="RKT72505.1"/>
    </source>
</evidence>
<dbReference type="OrthoDB" id="6243098at2"/>
<accession>A0A495XHC7</accession>
<feature type="chain" id="PRO_5019857947" evidence="1">
    <location>
        <begin position="28"/>
        <end position="305"/>
    </location>
</feature>
<proteinExistence type="predicted"/>
<name>A0A495XHC7_9PSEU</name>
<protein>
    <submittedName>
        <fullName evidence="2">Uncharacterized protein</fullName>
    </submittedName>
</protein>
<gene>
    <name evidence="2" type="ORF">DFJ66_5819</name>
</gene>
<feature type="signal peptide" evidence="1">
    <location>
        <begin position="1"/>
        <end position="27"/>
    </location>
</feature>
<dbReference type="EMBL" id="RBXR01000001">
    <property type="protein sequence ID" value="RKT72505.1"/>
    <property type="molecule type" value="Genomic_DNA"/>
</dbReference>
<reference evidence="2 3" key="1">
    <citation type="submission" date="2018-10" db="EMBL/GenBank/DDBJ databases">
        <title>Sequencing the genomes of 1000 actinobacteria strains.</title>
        <authorList>
            <person name="Klenk H.-P."/>
        </authorList>
    </citation>
    <scope>NUCLEOTIDE SEQUENCE [LARGE SCALE GENOMIC DNA]</scope>
    <source>
        <strain evidence="2 3">DSM 43911</strain>
    </source>
</reference>
<dbReference type="Proteomes" id="UP000272729">
    <property type="component" value="Unassembled WGS sequence"/>
</dbReference>
<dbReference type="AlphaFoldDB" id="A0A495XHC7"/>
<sequence>MRPLARAAGAVAALAAGLLVPVGTAHAHAPSGAIFTTLPDGSEVNFNHFPSKQDVYLDGGPGPGAPQDAAGLDDGTYVFQVTDPSGKVLLSTDPAACRQFTVSGGVITGVVDTSCEHVTGTDVDHNATTVQLYPYLDTPNNGGVYKVWVTTVEDYLLGCSQLGVPNGLAVVDCGSTGGNRHGFIPAHSKTDNFKVGDKVIVEIDTRFNRWDTVGPLDGKKVTWTDTNGASNTKWSYYAPELSVFHEAHVEAVETGVHKITVDHQASCHVERVDVQNQHLSGPGTVSVRISNLSQEKTVFVDVLCS</sequence>